<reference evidence="1" key="1">
    <citation type="submission" date="2014-11" db="EMBL/GenBank/DDBJ databases">
        <authorList>
            <person name="Amaro Gonzalez C."/>
        </authorList>
    </citation>
    <scope>NUCLEOTIDE SEQUENCE</scope>
</reference>
<sequence length="18" mass="2038">MLGRSVYFKGPESLVVKQ</sequence>
<protein>
    <submittedName>
        <fullName evidence="1">Uncharacterized protein</fullName>
    </submittedName>
</protein>
<dbReference type="EMBL" id="GBXM01003990">
    <property type="protein sequence ID" value="JAI04588.1"/>
    <property type="molecule type" value="Transcribed_RNA"/>
</dbReference>
<name>A0A0E9XPB1_ANGAN</name>
<evidence type="ECO:0000313" key="1">
    <source>
        <dbReference type="EMBL" id="JAI04588.1"/>
    </source>
</evidence>
<dbReference type="AlphaFoldDB" id="A0A0E9XPB1"/>
<accession>A0A0E9XPB1</accession>
<reference evidence="1" key="2">
    <citation type="journal article" date="2015" name="Fish Shellfish Immunol.">
        <title>Early steps in the European eel (Anguilla anguilla)-Vibrio vulnificus interaction in the gills: Role of the RtxA13 toxin.</title>
        <authorList>
            <person name="Callol A."/>
            <person name="Pajuelo D."/>
            <person name="Ebbesson L."/>
            <person name="Teles M."/>
            <person name="MacKenzie S."/>
            <person name="Amaro C."/>
        </authorList>
    </citation>
    <scope>NUCLEOTIDE SEQUENCE</scope>
</reference>
<organism evidence="1">
    <name type="scientific">Anguilla anguilla</name>
    <name type="common">European freshwater eel</name>
    <name type="synonym">Muraena anguilla</name>
    <dbReference type="NCBI Taxonomy" id="7936"/>
    <lineage>
        <taxon>Eukaryota</taxon>
        <taxon>Metazoa</taxon>
        <taxon>Chordata</taxon>
        <taxon>Craniata</taxon>
        <taxon>Vertebrata</taxon>
        <taxon>Euteleostomi</taxon>
        <taxon>Actinopterygii</taxon>
        <taxon>Neopterygii</taxon>
        <taxon>Teleostei</taxon>
        <taxon>Anguilliformes</taxon>
        <taxon>Anguillidae</taxon>
        <taxon>Anguilla</taxon>
    </lineage>
</organism>
<proteinExistence type="predicted"/>